<sequence>MSFKIKSKYIFILVICGLIIINLFQYAENKSYEKYLSQKVKVSVSNIASKILENNFILKNAINERKITNIKLNILGNNFYNIALEHNKLYEIYKMKSKKSIKDSSTFMIADDCSMFISMKMLGNYGNEYIIIRDEETVELNDKTVEILKIMQEVVSNWSEIVKDNVKGATPDGMQGSYWDDYHNGINDKYWSNILCDLNDYNKGLDWDYKKLQIED</sequence>
<protein>
    <submittedName>
        <fullName evidence="2">Uncharacterized protein</fullName>
    </submittedName>
</protein>
<gene>
    <name evidence="2" type="ORF">I5677_02360</name>
</gene>
<dbReference type="Proteomes" id="UP000623269">
    <property type="component" value="Unassembled WGS sequence"/>
</dbReference>
<reference evidence="2" key="1">
    <citation type="submission" date="2020-12" db="EMBL/GenBank/DDBJ databases">
        <title>M. sibirica DSM 26468T genome.</title>
        <authorList>
            <person name="Thieme N."/>
            <person name="Rettenmaier R."/>
            <person name="Zverlov V."/>
            <person name="Liebl W."/>
        </authorList>
    </citation>
    <scope>NUCLEOTIDE SEQUENCE</scope>
    <source>
        <strain evidence="2">DSM 26468</strain>
    </source>
</reference>
<name>A0A8J7H4W7_9FIRM</name>
<keyword evidence="1" id="KW-0812">Transmembrane</keyword>
<evidence type="ECO:0000313" key="3">
    <source>
        <dbReference type="Proteomes" id="UP000623269"/>
    </source>
</evidence>
<keyword evidence="3" id="KW-1185">Reference proteome</keyword>
<comment type="caution">
    <text evidence="2">The sequence shown here is derived from an EMBL/GenBank/DDBJ whole genome shotgun (WGS) entry which is preliminary data.</text>
</comment>
<keyword evidence="1" id="KW-1133">Transmembrane helix</keyword>
<dbReference type="EMBL" id="JAEAGR010000002">
    <property type="protein sequence ID" value="MBH1939736.1"/>
    <property type="molecule type" value="Genomic_DNA"/>
</dbReference>
<evidence type="ECO:0000313" key="2">
    <source>
        <dbReference type="EMBL" id="MBH1939736.1"/>
    </source>
</evidence>
<proteinExistence type="predicted"/>
<dbReference type="AlphaFoldDB" id="A0A8J7H4W7"/>
<keyword evidence="1" id="KW-0472">Membrane</keyword>
<evidence type="ECO:0000256" key="1">
    <source>
        <dbReference type="SAM" id="Phobius"/>
    </source>
</evidence>
<organism evidence="2 3">
    <name type="scientific">Mobilitalea sibirica</name>
    <dbReference type="NCBI Taxonomy" id="1462919"/>
    <lineage>
        <taxon>Bacteria</taxon>
        <taxon>Bacillati</taxon>
        <taxon>Bacillota</taxon>
        <taxon>Clostridia</taxon>
        <taxon>Lachnospirales</taxon>
        <taxon>Lachnospiraceae</taxon>
        <taxon>Mobilitalea</taxon>
    </lineage>
</organism>
<dbReference type="RefSeq" id="WP_197659969.1">
    <property type="nucleotide sequence ID" value="NZ_JAEAGR010000002.1"/>
</dbReference>
<feature type="transmembrane region" description="Helical" evidence="1">
    <location>
        <begin position="9"/>
        <end position="27"/>
    </location>
</feature>
<accession>A0A8J7H4W7</accession>